<proteinExistence type="predicted"/>
<dbReference type="InterPro" id="IPR026960">
    <property type="entry name" value="RVT-Znf"/>
</dbReference>
<reference evidence="2 3" key="1">
    <citation type="submission" date="2019-07" db="EMBL/GenBank/DDBJ databases">
        <title>WGS assembly of Gossypium tomentosum.</title>
        <authorList>
            <person name="Chen Z.J."/>
            <person name="Sreedasyam A."/>
            <person name="Ando A."/>
            <person name="Song Q."/>
            <person name="De L."/>
            <person name="Hulse-Kemp A."/>
            <person name="Ding M."/>
            <person name="Ye W."/>
            <person name="Kirkbride R."/>
            <person name="Jenkins J."/>
            <person name="Plott C."/>
            <person name="Lovell J."/>
            <person name="Lin Y.-M."/>
            <person name="Vaughn R."/>
            <person name="Liu B."/>
            <person name="Li W."/>
            <person name="Simpson S."/>
            <person name="Scheffler B."/>
            <person name="Saski C."/>
            <person name="Grover C."/>
            <person name="Hu G."/>
            <person name="Conover J."/>
            <person name="Carlson J."/>
            <person name="Shu S."/>
            <person name="Boston L."/>
            <person name="Williams M."/>
            <person name="Peterson D."/>
            <person name="Mcgee K."/>
            <person name="Jones D."/>
            <person name="Wendel J."/>
            <person name="Stelly D."/>
            <person name="Grimwood J."/>
            <person name="Schmutz J."/>
        </authorList>
    </citation>
    <scope>NUCLEOTIDE SEQUENCE [LARGE SCALE GENOMIC DNA]</scope>
    <source>
        <strain evidence="2">7179.01</strain>
    </source>
</reference>
<organism evidence="2 3">
    <name type="scientific">Gossypium tomentosum</name>
    <name type="common">Hawaiian cotton</name>
    <name type="synonym">Gossypium sandvicense</name>
    <dbReference type="NCBI Taxonomy" id="34277"/>
    <lineage>
        <taxon>Eukaryota</taxon>
        <taxon>Viridiplantae</taxon>
        <taxon>Streptophyta</taxon>
        <taxon>Embryophyta</taxon>
        <taxon>Tracheophyta</taxon>
        <taxon>Spermatophyta</taxon>
        <taxon>Magnoliopsida</taxon>
        <taxon>eudicotyledons</taxon>
        <taxon>Gunneridae</taxon>
        <taxon>Pentapetalae</taxon>
        <taxon>rosids</taxon>
        <taxon>malvids</taxon>
        <taxon>Malvales</taxon>
        <taxon>Malvaceae</taxon>
        <taxon>Malvoideae</taxon>
        <taxon>Gossypium</taxon>
    </lineage>
</organism>
<evidence type="ECO:0000259" key="1">
    <source>
        <dbReference type="Pfam" id="PF13966"/>
    </source>
</evidence>
<accession>A0A5D2MTM1</accession>
<dbReference type="Proteomes" id="UP000322667">
    <property type="component" value="Chromosome A12"/>
</dbReference>
<evidence type="ECO:0000313" key="3">
    <source>
        <dbReference type="Proteomes" id="UP000322667"/>
    </source>
</evidence>
<gene>
    <name evidence="2" type="ORF">ES332_A12G046300v1</name>
</gene>
<dbReference type="Pfam" id="PF13966">
    <property type="entry name" value="zf-RVT"/>
    <property type="match status" value="1"/>
</dbReference>
<name>A0A5D2MTM1_GOSTO</name>
<dbReference type="EMBL" id="CM017621">
    <property type="protein sequence ID" value="TYH94502.1"/>
    <property type="molecule type" value="Genomic_DNA"/>
</dbReference>
<dbReference type="AlphaFoldDB" id="A0A5D2MTM1"/>
<feature type="domain" description="Reverse transcriptase zinc-binding" evidence="1">
    <location>
        <begin position="18"/>
        <end position="99"/>
    </location>
</feature>
<protein>
    <recommendedName>
        <fullName evidence="1">Reverse transcriptase zinc-binding domain-containing protein</fullName>
    </recommendedName>
</protein>
<evidence type="ECO:0000313" key="2">
    <source>
        <dbReference type="EMBL" id="TYH94502.1"/>
    </source>
</evidence>
<keyword evidence="3" id="KW-1185">Reference proteome</keyword>
<sequence length="300" mass="34514">MGRVEDQLLWAHDVKGEFSVKQLSKLLLEGEGDDSIFAFNRIWKLKVPPKVCNFLWLLAIDRVPTKDFLIKRGVKIQAILNVCPWCNRELERADHLFFKLVNNFEEFYSSCFKVKFVGSCKSLWLIAITASCWSIWLVRNKIVFENKVLSMATLIFHSKMRALLWVRAAFNECIIQERLWWFCPYKCSLSKSGSRGWCYPSHGWLKFNVSGTASESASGYGGVMRDKESSIRALFSGPCWKGGSLIVEMGSRVVYNWILDKKKKPWSKQAIFADLERRIACVGKISFLIANLNKNSKLDV</sequence>